<organism evidence="1">
    <name type="scientific">Arundo donax</name>
    <name type="common">Giant reed</name>
    <name type="synonym">Donax arundinaceus</name>
    <dbReference type="NCBI Taxonomy" id="35708"/>
    <lineage>
        <taxon>Eukaryota</taxon>
        <taxon>Viridiplantae</taxon>
        <taxon>Streptophyta</taxon>
        <taxon>Embryophyta</taxon>
        <taxon>Tracheophyta</taxon>
        <taxon>Spermatophyta</taxon>
        <taxon>Magnoliopsida</taxon>
        <taxon>Liliopsida</taxon>
        <taxon>Poales</taxon>
        <taxon>Poaceae</taxon>
        <taxon>PACMAD clade</taxon>
        <taxon>Arundinoideae</taxon>
        <taxon>Arundineae</taxon>
        <taxon>Arundo</taxon>
    </lineage>
</organism>
<dbReference type="AlphaFoldDB" id="A0A0A8Y041"/>
<evidence type="ECO:0000313" key="1">
    <source>
        <dbReference type="EMBL" id="JAD18240.1"/>
    </source>
</evidence>
<reference evidence="1" key="1">
    <citation type="submission" date="2014-09" db="EMBL/GenBank/DDBJ databases">
        <authorList>
            <person name="Magalhaes I.L.F."/>
            <person name="Oliveira U."/>
            <person name="Santos F.R."/>
            <person name="Vidigal T.H.D.A."/>
            <person name="Brescovit A.D."/>
            <person name="Santos A.J."/>
        </authorList>
    </citation>
    <scope>NUCLEOTIDE SEQUENCE</scope>
    <source>
        <tissue evidence="1">Shoot tissue taken approximately 20 cm above the soil surface</tissue>
    </source>
</reference>
<name>A0A0A8Y041_ARUDO</name>
<proteinExistence type="predicted"/>
<accession>A0A0A8Y041</accession>
<dbReference type="EMBL" id="GBRH01279655">
    <property type="protein sequence ID" value="JAD18240.1"/>
    <property type="molecule type" value="Transcribed_RNA"/>
</dbReference>
<dbReference type="EMBL" id="GBRH01201412">
    <property type="protein sequence ID" value="JAD96483.1"/>
    <property type="molecule type" value="Transcribed_RNA"/>
</dbReference>
<reference evidence="1" key="2">
    <citation type="journal article" date="2015" name="Data Brief">
        <title>Shoot transcriptome of the giant reed, Arundo donax.</title>
        <authorList>
            <person name="Barrero R.A."/>
            <person name="Guerrero F.D."/>
            <person name="Moolhuijzen P."/>
            <person name="Goolsby J.A."/>
            <person name="Tidwell J."/>
            <person name="Bellgard S.E."/>
            <person name="Bellgard M.I."/>
        </authorList>
    </citation>
    <scope>NUCLEOTIDE SEQUENCE</scope>
    <source>
        <tissue evidence="1">Shoot tissue taken approximately 20 cm above the soil surface</tissue>
    </source>
</reference>
<sequence>MDFRLLGRSEYESNATVTPLRRAVLLSEVRFF</sequence>
<protein>
    <submittedName>
        <fullName evidence="1">Uncharacterized protein</fullName>
    </submittedName>
</protein>